<dbReference type="RefSeq" id="WP_326565099.1">
    <property type="nucleotide sequence ID" value="NZ_CP142149.1"/>
</dbReference>
<proteinExistence type="predicted"/>
<gene>
    <name evidence="1" type="ORF">VSH64_24970</name>
</gene>
<organism evidence="1 2">
    <name type="scientific">Amycolatopsis rhabdoformis</name>
    <dbReference type="NCBI Taxonomy" id="1448059"/>
    <lineage>
        <taxon>Bacteria</taxon>
        <taxon>Bacillati</taxon>
        <taxon>Actinomycetota</taxon>
        <taxon>Actinomycetes</taxon>
        <taxon>Pseudonocardiales</taxon>
        <taxon>Pseudonocardiaceae</taxon>
        <taxon>Amycolatopsis</taxon>
    </lineage>
</organism>
<reference evidence="1 2" key="1">
    <citation type="journal article" date="2015" name="Int. J. Syst. Evol. Microbiol.">
        <title>Amycolatopsis rhabdoformis sp. nov., an actinomycete isolated from a tropical forest soil.</title>
        <authorList>
            <person name="Souza W.R."/>
            <person name="Silva R.E."/>
            <person name="Goodfellow M."/>
            <person name="Busarakam K."/>
            <person name="Figueiro F.S."/>
            <person name="Ferreira D."/>
            <person name="Rodrigues-Filho E."/>
            <person name="Moraes L.A.B."/>
            <person name="Zucchi T.D."/>
        </authorList>
    </citation>
    <scope>NUCLEOTIDE SEQUENCE [LARGE SCALE GENOMIC DNA]</scope>
    <source>
        <strain evidence="1 2">NCIMB 14900</strain>
    </source>
</reference>
<evidence type="ECO:0000313" key="2">
    <source>
        <dbReference type="Proteomes" id="UP001330812"/>
    </source>
</evidence>
<protein>
    <recommendedName>
        <fullName evidence="3">Tail assembly chaperone</fullName>
    </recommendedName>
</protein>
<dbReference type="Proteomes" id="UP001330812">
    <property type="component" value="Chromosome"/>
</dbReference>
<evidence type="ECO:0008006" key="3">
    <source>
        <dbReference type="Google" id="ProtNLM"/>
    </source>
</evidence>
<keyword evidence="2" id="KW-1185">Reference proteome</keyword>
<name>A0ABZ1HUV1_9PSEU</name>
<dbReference type="EMBL" id="CP142149">
    <property type="protein sequence ID" value="WSE26131.1"/>
    <property type="molecule type" value="Genomic_DNA"/>
</dbReference>
<accession>A0ABZ1HUV1</accession>
<sequence>MSDQTPRVPELWWSEDHEEVFLCIDGAYYVAQVEAEENPLGAGRPSDAVKLGDVKALQALLDQTVHAEMVAKQQLALIGRLLTGWDTDDVPPATIRRIRAIVEGENR</sequence>
<evidence type="ECO:0000313" key="1">
    <source>
        <dbReference type="EMBL" id="WSE26131.1"/>
    </source>
</evidence>